<sequence>MKKYSSNMQEGKSYLNSQYVNEDPNFQSLNRILSLSSQKKKGCILLNSPEFKENSCMIQNIRKSSLPTNDLIKDVINYLDDLETYVEESSRKFRIISIDANGHMKQPDIFGAETGLIGETSNAHSVSTENQNDLSETQNSHLIQNEEVTTSIENSNKAVQDRLCSHKENIAHVESLINKLQSFPGHDLQTSYTDIREPEYSSTYEYYKFKLLSHSLSYLRRKSVTSNNPFYEHKYKKRVLRKQCTVIN</sequence>
<evidence type="ECO:0000313" key="2">
    <source>
        <dbReference type="Proteomes" id="UP000002866"/>
    </source>
</evidence>
<name>I2GUT4_HENB6</name>
<dbReference type="GeneID" id="14493017"/>
<keyword evidence="2" id="KW-1185">Reference proteome</keyword>
<dbReference type="Proteomes" id="UP000002866">
    <property type="component" value="Chromosome 1"/>
</dbReference>
<evidence type="ECO:0000313" key="1">
    <source>
        <dbReference type="EMBL" id="CCH57886.1"/>
    </source>
</evidence>
<gene>
    <name evidence="1" type="primary">TBLA0A00860</name>
    <name evidence="1" type="ORF">TBLA_0A00860</name>
</gene>
<dbReference type="HOGENOM" id="CLU_1120752_0_0_1"/>
<dbReference type="EMBL" id="HE806316">
    <property type="protein sequence ID" value="CCH57886.1"/>
    <property type="molecule type" value="Genomic_DNA"/>
</dbReference>
<organism evidence="1 2">
    <name type="scientific">Henningerozyma blattae (strain ATCC 34711 / CBS 6284 / DSM 70876 / NBRC 10599 / NRRL Y-10934 / UCD 77-7)</name>
    <name type="common">Yeast</name>
    <name type="synonym">Tetrapisispora blattae</name>
    <dbReference type="NCBI Taxonomy" id="1071380"/>
    <lineage>
        <taxon>Eukaryota</taxon>
        <taxon>Fungi</taxon>
        <taxon>Dikarya</taxon>
        <taxon>Ascomycota</taxon>
        <taxon>Saccharomycotina</taxon>
        <taxon>Saccharomycetes</taxon>
        <taxon>Saccharomycetales</taxon>
        <taxon>Saccharomycetaceae</taxon>
        <taxon>Henningerozyma</taxon>
    </lineage>
</organism>
<reference evidence="1 2" key="1">
    <citation type="journal article" date="2011" name="Proc. Natl. Acad. Sci. U.S.A.">
        <title>Evolutionary erosion of yeast sex chromosomes by mating-type switching accidents.</title>
        <authorList>
            <person name="Gordon J.L."/>
            <person name="Armisen D."/>
            <person name="Proux-Wera E."/>
            <person name="Oheigeartaigh S.S."/>
            <person name="Byrne K.P."/>
            <person name="Wolfe K.H."/>
        </authorList>
    </citation>
    <scope>NUCLEOTIDE SEQUENCE [LARGE SCALE GENOMIC DNA]</scope>
    <source>
        <strain evidence="2">ATCC 34711 / CBS 6284 / DSM 70876 / NBRC 10599 / NRRL Y-10934 / UCD 77-7</strain>
    </source>
</reference>
<dbReference type="InParanoid" id="I2GUT4"/>
<dbReference type="AlphaFoldDB" id="I2GUT4"/>
<protein>
    <submittedName>
        <fullName evidence="1">Uncharacterized protein</fullName>
    </submittedName>
</protein>
<accession>I2GUT4</accession>
<dbReference type="RefSeq" id="XP_004177405.1">
    <property type="nucleotide sequence ID" value="XM_004177357.1"/>
</dbReference>
<dbReference type="KEGG" id="tbl:TBLA_0A00860"/>
<proteinExistence type="predicted"/>